<evidence type="ECO:0000256" key="3">
    <source>
        <dbReference type="ARBA" id="ARBA00022840"/>
    </source>
</evidence>
<feature type="non-terminal residue" evidence="6">
    <location>
        <position position="1"/>
    </location>
</feature>
<reference evidence="6" key="1">
    <citation type="submission" date="2013-08" db="EMBL/GenBank/DDBJ databases">
        <authorList>
            <person name="Mendez C."/>
            <person name="Richter M."/>
            <person name="Ferrer M."/>
            <person name="Sanchez J."/>
        </authorList>
    </citation>
    <scope>NUCLEOTIDE SEQUENCE</scope>
</reference>
<dbReference type="Gene3D" id="1.10.560.10">
    <property type="entry name" value="GroEL-like equatorial domain"/>
    <property type="match status" value="1"/>
</dbReference>
<protein>
    <submittedName>
        <fullName evidence="6">Chaperonin Cpn60/TCP-1</fullName>
    </submittedName>
</protein>
<proteinExistence type="inferred from homology"/>
<dbReference type="InterPro" id="IPR002423">
    <property type="entry name" value="Cpn60/GroEL/TCP-1"/>
</dbReference>
<dbReference type="SUPFAM" id="SSF48592">
    <property type="entry name" value="GroEL equatorial domain-like"/>
    <property type="match status" value="1"/>
</dbReference>
<dbReference type="EMBL" id="AUZZ01006779">
    <property type="protein sequence ID" value="EQD44939.1"/>
    <property type="molecule type" value="Genomic_DNA"/>
</dbReference>
<keyword evidence="2" id="KW-0547">Nucleotide-binding</keyword>
<feature type="region of interest" description="Disordered" evidence="5">
    <location>
        <begin position="122"/>
        <end position="143"/>
    </location>
</feature>
<dbReference type="GO" id="GO:0005524">
    <property type="term" value="F:ATP binding"/>
    <property type="evidence" value="ECO:0007669"/>
    <property type="project" value="UniProtKB-KW"/>
</dbReference>
<evidence type="ECO:0000256" key="1">
    <source>
        <dbReference type="ARBA" id="ARBA00008020"/>
    </source>
</evidence>
<gene>
    <name evidence="6" type="ORF">B2A_09392</name>
</gene>
<dbReference type="GO" id="GO:0140662">
    <property type="term" value="F:ATP-dependent protein folding chaperone"/>
    <property type="evidence" value="ECO:0007669"/>
    <property type="project" value="InterPro"/>
</dbReference>
<dbReference type="FunFam" id="1.10.560.10:FF:000017">
    <property type="entry name" value="T-complex protein 1 subunit eta"/>
    <property type="match status" value="1"/>
</dbReference>
<dbReference type="Pfam" id="PF00118">
    <property type="entry name" value="Cpn60_TCP1"/>
    <property type="match status" value="1"/>
</dbReference>
<sequence length="143" mass="15231">NDGRYVIGGGSIEIDVADELRNYSGQVGGREQLAIQKFADALEAIPKTLAESAGIDAIDTLVQLRSKHKNKDGKIYGVDVYRNSIGDMSKAGVFEPEKMKVQSIYSASEAAEMILRIDDIISSRGRSPGGPGGGMQGGMPPME</sequence>
<keyword evidence="4" id="KW-0143">Chaperone</keyword>
<evidence type="ECO:0000256" key="5">
    <source>
        <dbReference type="SAM" id="MobiDB-lite"/>
    </source>
</evidence>
<reference evidence="6" key="2">
    <citation type="journal article" date="2014" name="ISME J.">
        <title>Microbial stratification in low pH oxic and suboxic macroscopic growths along an acid mine drainage.</title>
        <authorList>
            <person name="Mendez-Garcia C."/>
            <person name="Mesa V."/>
            <person name="Sprenger R.R."/>
            <person name="Richter M."/>
            <person name="Diez M.S."/>
            <person name="Solano J."/>
            <person name="Bargiela R."/>
            <person name="Golyshina O.V."/>
            <person name="Manteca A."/>
            <person name="Ramos J.L."/>
            <person name="Gallego J.R."/>
            <person name="Llorente I."/>
            <person name="Martins Dos Santos V.A."/>
            <person name="Jensen O.N."/>
            <person name="Pelaez A.I."/>
            <person name="Sanchez J."/>
            <person name="Ferrer M."/>
        </authorList>
    </citation>
    <scope>NUCLEOTIDE SEQUENCE</scope>
</reference>
<organism evidence="6">
    <name type="scientific">mine drainage metagenome</name>
    <dbReference type="NCBI Taxonomy" id="410659"/>
    <lineage>
        <taxon>unclassified sequences</taxon>
        <taxon>metagenomes</taxon>
        <taxon>ecological metagenomes</taxon>
    </lineage>
</organism>
<comment type="similarity">
    <text evidence="1">Belongs to the TCP-1 chaperonin family.</text>
</comment>
<dbReference type="InterPro" id="IPR017998">
    <property type="entry name" value="Chaperone_TCP-1"/>
</dbReference>
<dbReference type="PANTHER" id="PTHR11353">
    <property type="entry name" value="CHAPERONIN"/>
    <property type="match status" value="1"/>
</dbReference>
<comment type="caution">
    <text evidence="6">The sequence shown here is derived from an EMBL/GenBank/DDBJ whole genome shotgun (WGS) entry which is preliminary data.</text>
</comment>
<accession>T1AW38</accession>
<dbReference type="InterPro" id="IPR027413">
    <property type="entry name" value="GROEL-like_equatorial_sf"/>
</dbReference>
<name>T1AW38_9ZZZZ</name>
<evidence type="ECO:0000256" key="2">
    <source>
        <dbReference type="ARBA" id="ARBA00022741"/>
    </source>
</evidence>
<keyword evidence="3" id="KW-0067">ATP-binding</keyword>
<dbReference type="AlphaFoldDB" id="T1AW38"/>
<evidence type="ECO:0000313" key="6">
    <source>
        <dbReference type="EMBL" id="EQD44939.1"/>
    </source>
</evidence>
<feature type="compositionally biased region" description="Gly residues" evidence="5">
    <location>
        <begin position="127"/>
        <end position="137"/>
    </location>
</feature>
<evidence type="ECO:0000256" key="4">
    <source>
        <dbReference type="ARBA" id="ARBA00023186"/>
    </source>
</evidence>
<dbReference type="GO" id="GO:0005737">
    <property type="term" value="C:cytoplasm"/>
    <property type="evidence" value="ECO:0007669"/>
    <property type="project" value="UniProtKB-ARBA"/>
</dbReference>
<dbReference type="GO" id="GO:0032991">
    <property type="term" value="C:protein-containing complex"/>
    <property type="evidence" value="ECO:0007669"/>
    <property type="project" value="UniProtKB-ARBA"/>
</dbReference>